<name>A0ABY8M221_9HYPH</name>
<evidence type="ECO:0000259" key="3">
    <source>
        <dbReference type="PROSITE" id="PS50893"/>
    </source>
</evidence>
<dbReference type="InterPro" id="IPR003439">
    <property type="entry name" value="ABC_transporter-like_ATP-bd"/>
</dbReference>
<accession>A0ABY8M221</accession>
<evidence type="ECO:0000256" key="1">
    <source>
        <dbReference type="ARBA" id="ARBA00022741"/>
    </source>
</evidence>
<evidence type="ECO:0000256" key="2">
    <source>
        <dbReference type="ARBA" id="ARBA00022840"/>
    </source>
</evidence>
<sequence>MSHALVLENVRVSRGGAEIIKGVSAEFPAAGITAICGPNGAGKSTLMAAAANLLPHDGKTTFNGRRPNATELSFMPQALGLRAQLSVLEVVLLGRLDKLGWSLRPADIDAADAAMAAVGITEFAARRVDTPSGGQQQLVLLAQRLIRRPEILLLDEPTSALDLRRQLLVLDILKTYAEENGAVVAVVLHDLSLAARYSSNLLILHEGRSACLGHPSHVLDEPLIRSVYGVDAEILFTSGGTPVIAPLSPSETPRTKSLDKFSYRQETNGLRST</sequence>
<evidence type="ECO:0000313" key="4">
    <source>
        <dbReference type="EMBL" id="WGI68593.1"/>
    </source>
</evidence>
<reference evidence="4 5" key="1">
    <citation type="submission" date="2023-04" db="EMBL/GenBank/DDBJ databases">
        <title>Neorhizobium petrolearium OS53, complete genome.</title>
        <authorList>
            <person name="Yu T."/>
        </authorList>
    </citation>
    <scope>NUCLEOTIDE SEQUENCE [LARGE SCALE GENOMIC DNA]</scope>
    <source>
        <strain evidence="4 5">OS53</strain>
    </source>
</reference>
<dbReference type="CDD" id="cd03214">
    <property type="entry name" value="ABC_Iron-Siderophores_B12_Hemin"/>
    <property type="match status" value="1"/>
</dbReference>
<protein>
    <submittedName>
        <fullName evidence="4">ABC transporter ATP-binding protein</fullName>
    </submittedName>
</protein>
<dbReference type="Pfam" id="PF00005">
    <property type="entry name" value="ABC_tran"/>
    <property type="match status" value="1"/>
</dbReference>
<dbReference type="InterPro" id="IPR027417">
    <property type="entry name" value="P-loop_NTPase"/>
</dbReference>
<evidence type="ECO:0000313" key="5">
    <source>
        <dbReference type="Proteomes" id="UP001227095"/>
    </source>
</evidence>
<dbReference type="GO" id="GO:0005524">
    <property type="term" value="F:ATP binding"/>
    <property type="evidence" value="ECO:0007669"/>
    <property type="project" value="UniProtKB-KW"/>
</dbReference>
<dbReference type="InterPro" id="IPR003593">
    <property type="entry name" value="AAA+_ATPase"/>
</dbReference>
<dbReference type="Gene3D" id="3.40.50.300">
    <property type="entry name" value="P-loop containing nucleotide triphosphate hydrolases"/>
    <property type="match status" value="1"/>
</dbReference>
<dbReference type="PROSITE" id="PS50893">
    <property type="entry name" value="ABC_TRANSPORTER_2"/>
    <property type="match status" value="1"/>
</dbReference>
<dbReference type="Proteomes" id="UP001227095">
    <property type="component" value="Chromosome"/>
</dbReference>
<dbReference type="PANTHER" id="PTHR42794:SF2">
    <property type="entry name" value="ABC TRANSPORTER ATP-BINDING PROTEIN"/>
    <property type="match status" value="1"/>
</dbReference>
<keyword evidence="2 4" id="KW-0067">ATP-binding</keyword>
<proteinExistence type="predicted"/>
<feature type="domain" description="ABC transporter" evidence="3">
    <location>
        <begin position="5"/>
        <end position="231"/>
    </location>
</feature>
<dbReference type="SUPFAM" id="SSF52540">
    <property type="entry name" value="P-loop containing nucleoside triphosphate hydrolases"/>
    <property type="match status" value="1"/>
</dbReference>
<dbReference type="SMART" id="SM00382">
    <property type="entry name" value="AAA"/>
    <property type="match status" value="1"/>
</dbReference>
<gene>
    <name evidence="4" type="ORF">QEO92_00390</name>
</gene>
<organism evidence="4 5">
    <name type="scientific">Neorhizobium petrolearium</name>
    <dbReference type="NCBI Taxonomy" id="515361"/>
    <lineage>
        <taxon>Bacteria</taxon>
        <taxon>Pseudomonadati</taxon>
        <taxon>Pseudomonadota</taxon>
        <taxon>Alphaproteobacteria</taxon>
        <taxon>Hyphomicrobiales</taxon>
        <taxon>Rhizobiaceae</taxon>
        <taxon>Rhizobium/Agrobacterium group</taxon>
        <taxon>Neorhizobium</taxon>
    </lineage>
</organism>
<dbReference type="EMBL" id="CP123000">
    <property type="protein sequence ID" value="WGI68593.1"/>
    <property type="molecule type" value="Genomic_DNA"/>
</dbReference>
<dbReference type="RefSeq" id="WP_227701768.1">
    <property type="nucleotide sequence ID" value="NZ_CP123000.1"/>
</dbReference>
<keyword evidence="1" id="KW-0547">Nucleotide-binding</keyword>
<dbReference type="PANTHER" id="PTHR42794">
    <property type="entry name" value="HEMIN IMPORT ATP-BINDING PROTEIN HMUV"/>
    <property type="match status" value="1"/>
</dbReference>
<keyword evidence="5" id="KW-1185">Reference proteome</keyword>